<dbReference type="SMART" id="SM01321">
    <property type="entry name" value="Y1_Tnp"/>
    <property type="match status" value="1"/>
</dbReference>
<name>A0A8H2R0F6_9FIRM</name>
<dbReference type="PANTHER" id="PTHR33360:SF2">
    <property type="entry name" value="TRANSPOSASE FOR INSERTION SEQUENCE ELEMENT IS200"/>
    <property type="match status" value="1"/>
</dbReference>
<dbReference type="GO" id="GO:0003677">
    <property type="term" value="F:DNA binding"/>
    <property type="evidence" value="ECO:0007669"/>
    <property type="project" value="InterPro"/>
</dbReference>
<keyword evidence="3" id="KW-1185">Reference proteome</keyword>
<proteinExistence type="predicted"/>
<dbReference type="SUPFAM" id="SSF143422">
    <property type="entry name" value="Transposase IS200-like"/>
    <property type="match status" value="1"/>
</dbReference>
<organism evidence="2 3">
    <name type="scientific">Urinicoccus massiliensis</name>
    <dbReference type="NCBI Taxonomy" id="1723382"/>
    <lineage>
        <taxon>Bacteria</taxon>
        <taxon>Bacillati</taxon>
        <taxon>Bacillota</taxon>
        <taxon>Tissierellia</taxon>
        <taxon>Tissierellales</taxon>
        <taxon>Peptoniphilaceae</taxon>
        <taxon>Urinicoccus</taxon>
    </lineage>
</organism>
<reference evidence="2 3" key="1">
    <citation type="submission" date="2019-02" db="EMBL/GenBank/DDBJ databases">
        <authorList>
            <consortium name="Pathogen Informatics"/>
        </authorList>
    </citation>
    <scope>NUCLEOTIDE SEQUENCE [LARGE SCALE GENOMIC DNA]</scope>
    <source>
        <strain evidence="2 3">3012STDY7089603</strain>
    </source>
</reference>
<comment type="caution">
    <text evidence="2">The sequence shown here is derived from an EMBL/GenBank/DDBJ whole genome shotgun (WGS) entry which is preliminary data.</text>
</comment>
<gene>
    <name evidence="2" type="ORF">NCTC13150_00142</name>
</gene>
<dbReference type="EMBL" id="CAACYI010000001">
    <property type="protein sequence ID" value="VFB15643.1"/>
    <property type="molecule type" value="Genomic_DNA"/>
</dbReference>
<dbReference type="Proteomes" id="UP000377798">
    <property type="component" value="Unassembled WGS sequence"/>
</dbReference>
<dbReference type="Gene3D" id="3.30.70.1290">
    <property type="entry name" value="Transposase IS200-like"/>
    <property type="match status" value="1"/>
</dbReference>
<evidence type="ECO:0000313" key="3">
    <source>
        <dbReference type="Proteomes" id="UP000377798"/>
    </source>
</evidence>
<dbReference type="GO" id="GO:0004803">
    <property type="term" value="F:transposase activity"/>
    <property type="evidence" value="ECO:0007669"/>
    <property type="project" value="InterPro"/>
</dbReference>
<sequence>MNLNHTHSLSHTKWNCKYHVVFAPKYRRKVFYGSKRLEIGAILRELCRAILRELCSWKEVNIIEAEVCPDHVHMLLEIPPKLSVSSFMGFLKGKSSIMIYERWGSLKYKYRGRQFWCRGYYVDTAGKNTKAIQEYIKNQLKEDELSGQVTMDNLDPFKG</sequence>
<dbReference type="InterPro" id="IPR036515">
    <property type="entry name" value="Transposase_17_sf"/>
</dbReference>
<dbReference type="Pfam" id="PF01797">
    <property type="entry name" value="Y1_Tnp"/>
    <property type="match status" value="1"/>
</dbReference>
<dbReference type="NCBIfam" id="NF033573">
    <property type="entry name" value="transpos_IS200"/>
    <property type="match status" value="1"/>
</dbReference>
<evidence type="ECO:0000313" key="2">
    <source>
        <dbReference type="EMBL" id="VFB15643.1"/>
    </source>
</evidence>
<dbReference type="PANTHER" id="PTHR33360">
    <property type="entry name" value="TRANSPOSASE FOR INSERTION SEQUENCE ELEMENT IS200"/>
    <property type="match status" value="1"/>
</dbReference>
<protein>
    <submittedName>
        <fullName evidence="2">Transposase and inactivated derivatives</fullName>
    </submittedName>
</protein>
<dbReference type="GO" id="GO:0006313">
    <property type="term" value="P:DNA transposition"/>
    <property type="evidence" value="ECO:0007669"/>
    <property type="project" value="InterPro"/>
</dbReference>
<evidence type="ECO:0000259" key="1">
    <source>
        <dbReference type="SMART" id="SM01321"/>
    </source>
</evidence>
<dbReference type="InterPro" id="IPR002686">
    <property type="entry name" value="Transposase_17"/>
</dbReference>
<accession>A0A8H2R0F6</accession>
<dbReference type="AlphaFoldDB" id="A0A8H2R0F6"/>
<feature type="domain" description="Transposase IS200-like" evidence="1">
    <location>
        <begin position="13"/>
        <end position="139"/>
    </location>
</feature>